<keyword evidence="3" id="KW-0964">Secreted</keyword>
<protein>
    <recommendedName>
        <fullName evidence="4">Crinkler effector protein N-terminal domain-containing protein</fullName>
    </recommendedName>
</protein>
<dbReference type="InterPro" id="IPR045379">
    <property type="entry name" value="Crinkler_N"/>
</dbReference>
<evidence type="ECO:0000256" key="3">
    <source>
        <dbReference type="ARBA" id="ARBA00022525"/>
    </source>
</evidence>
<dbReference type="InParanoid" id="G5A0X5"/>
<evidence type="ECO:0000256" key="1">
    <source>
        <dbReference type="ARBA" id="ARBA00004340"/>
    </source>
</evidence>
<dbReference type="RefSeq" id="XP_009533352.1">
    <property type="nucleotide sequence ID" value="XM_009535057.1"/>
</dbReference>
<dbReference type="GO" id="GO:0043657">
    <property type="term" value="C:host cell"/>
    <property type="evidence" value="ECO:0007669"/>
    <property type="project" value="UniProtKB-SubCell"/>
</dbReference>
<feature type="non-terminal residue" evidence="5">
    <location>
        <position position="1"/>
    </location>
</feature>
<evidence type="ECO:0000259" key="4">
    <source>
        <dbReference type="Pfam" id="PF20147"/>
    </source>
</evidence>
<dbReference type="Pfam" id="PF20147">
    <property type="entry name" value="Crinkler"/>
    <property type="match status" value="1"/>
</dbReference>
<gene>
    <name evidence="5" type="ORF">PHYSODRAFT_405579</name>
</gene>
<dbReference type="GO" id="GO:0005576">
    <property type="term" value="C:extracellular region"/>
    <property type="evidence" value="ECO:0007669"/>
    <property type="project" value="UniProtKB-SubCell"/>
</dbReference>
<reference evidence="5 6" key="1">
    <citation type="journal article" date="2006" name="Science">
        <title>Phytophthora genome sequences uncover evolutionary origins and mechanisms of pathogenesis.</title>
        <authorList>
            <person name="Tyler B.M."/>
            <person name="Tripathy S."/>
            <person name="Zhang X."/>
            <person name="Dehal P."/>
            <person name="Jiang R.H."/>
            <person name="Aerts A."/>
            <person name="Arredondo F.D."/>
            <person name="Baxter L."/>
            <person name="Bensasson D."/>
            <person name="Beynon J.L."/>
            <person name="Chapman J."/>
            <person name="Damasceno C.M."/>
            <person name="Dorrance A.E."/>
            <person name="Dou D."/>
            <person name="Dickerman A.W."/>
            <person name="Dubchak I.L."/>
            <person name="Garbelotto M."/>
            <person name="Gijzen M."/>
            <person name="Gordon S.G."/>
            <person name="Govers F."/>
            <person name="Grunwald N.J."/>
            <person name="Huang W."/>
            <person name="Ivors K.L."/>
            <person name="Jones R.W."/>
            <person name="Kamoun S."/>
            <person name="Krampis K."/>
            <person name="Lamour K.H."/>
            <person name="Lee M.K."/>
            <person name="McDonald W.H."/>
            <person name="Medina M."/>
            <person name="Meijer H.J."/>
            <person name="Nordberg E.K."/>
            <person name="Maclean D.J."/>
            <person name="Ospina-Giraldo M.D."/>
            <person name="Morris P.F."/>
            <person name="Phuntumart V."/>
            <person name="Putnam N.H."/>
            <person name="Rash S."/>
            <person name="Rose J.K."/>
            <person name="Sakihama Y."/>
            <person name="Salamov A.A."/>
            <person name="Savidor A."/>
            <person name="Scheuring C.F."/>
            <person name="Smith B.M."/>
            <person name="Sobral B.W."/>
            <person name="Terry A."/>
            <person name="Torto-Alalibo T.A."/>
            <person name="Win J."/>
            <person name="Xu Z."/>
            <person name="Zhang H."/>
            <person name="Grigoriev I.V."/>
            <person name="Rokhsar D.S."/>
            <person name="Boore J.L."/>
        </authorList>
    </citation>
    <scope>NUCLEOTIDE SEQUENCE [LARGE SCALE GENOMIC DNA]</scope>
    <source>
        <strain evidence="5 6">P6497</strain>
    </source>
</reference>
<organism evidence="5 6">
    <name type="scientific">Phytophthora sojae (strain P6497)</name>
    <name type="common">Soybean stem and root rot agent</name>
    <name type="synonym">Phytophthora megasperma f. sp. glycines</name>
    <dbReference type="NCBI Taxonomy" id="1094619"/>
    <lineage>
        <taxon>Eukaryota</taxon>
        <taxon>Sar</taxon>
        <taxon>Stramenopiles</taxon>
        <taxon>Oomycota</taxon>
        <taxon>Peronosporomycetes</taxon>
        <taxon>Peronosporales</taxon>
        <taxon>Peronosporaceae</taxon>
        <taxon>Phytophthora</taxon>
    </lineage>
</organism>
<comment type="subcellular location">
    <subcellularLocation>
        <location evidence="1">Host cell</location>
    </subcellularLocation>
    <subcellularLocation>
        <location evidence="2">Secreted</location>
    </subcellularLocation>
</comment>
<evidence type="ECO:0000313" key="5">
    <source>
        <dbReference type="EMBL" id="EGZ10607.1"/>
    </source>
</evidence>
<name>G5A0X5_PHYSP</name>
<keyword evidence="6" id="KW-1185">Reference proteome</keyword>
<evidence type="ECO:0000313" key="6">
    <source>
        <dbReference type="Proteomes" id="UP000002640"/>
    </source>
</evidence>
<dbReference type="Proteomes" id="UP000002640">
    <property type="component" value="Unassembled WGS sequence"/>
</dbReference>
<feature type="non-terminal residue" evidence="5">
    <location>
        <position position="94"/>
    </location>
</feature>
<accession>G5A0X5</accession>
<sequence length="94" mass="10616">FPIDTEVIDTIGGLKETIRQKKKEITTSQRRIKLFLAMKNNSWLPNDDPAVLKLARGEIDEEIGRTVKGEPDNNMINESAPKPANQIHVLVRLP</sequence>
<feature type="domain" description="Crinkler effector protein N-terminal" evidence="4">
    <location>
        <begin position="1"/>
        <end position="92"/>
    </location>
</feature>
<evidence type="ECO:0000256" key="2">
    <source>
        <dbReference type="ARBA" id="ARBA00004613"/>
    </source>
</evidence>
<dbReference type="KEGG" id="psoj:PHYSODRAFT_405579"/>
<dbReference type="GeneID" id="20651429"/>
<dbReference type="EMBL" id="JH159158">
    <property type="protein sequence ID" value="EGZ10607.1"/>
    <property type="molecule type" value="Genomic_DNA"/>
</dbReference>
<proteinExistence type="predicted"/>
<dbReference type="AlphaFoldDB" id="G5A0X5"/>